<protein>
    <recommendedName>
        <fullName evidence="6">RdRp catalytic domain-containing protein</fullName>
    </recommendedName>
</protein>
<keyword evidence="3" id="KW-0547">Nucleotide-binding</keyword>
<dbReference type="PRINTS" id="PR00914">
    <property type="entry name" value="LVIRUSRNAPOL"/>
</dbReference>
<keyword evidence="1" id="KW-0808">Transferase</keyword>
<dbReference type="GO" id="GO:0006351">
    <property type="term" value="P:DNA-templated transcription"/>
    <property type="evidence" value="ECO:0007669"/>
    <property type="project" value="InterPro"/>
</dbReference>
<dbReference type="GO" id="GO:0000166">
    <property type="term" value="F:nucleotide binding"/>
    <property type="evidence" value="ECO:0007669"/>
    <property type="project" value="UniProtKB-KW"/>
</dbReference>
<evidence type="ECO:0000259" key="6">
    <source>
        <dbReference type="PROSITE" id="PS50507"/>
    </source>
</evidence>
<reference evidence="7" key="1">
    <citation type="submission" date="2020-11" db="EMBL/GenBank/DDBJ databases">
        <title>RNA virus dark matter in the feces of wild birds.</title>
        <authorList>
            <person name="Lu X."/>
            <person name="Yang X.S."/>
            <person name="Zhang W."/>
        </authorList>
    </citation>
    <scope>NUCLEOTIDE SEQUENCE</scope>
    <source>
        <strain evidence="7">Red-flankedBluetail94con46</strain>
    </source>
</reference>
<dbReference type="GO" id="GO:0003723">
    <property type="term" value="F:RNA binding"/>
    <property type="evidence" value="ECO:0007669"/>
    <property type="project" value="InterPro"/>
</dbReference>
<dbReference type="SUPFAM" id="SSF56672">
    <property type="entry name" value="DNA/RNA polymerases"/>
    <property type="match status" value="1"/>
</dbReference>
<feature type="domain" description="RdRp catalytic" evidence="6">
    <location>
        <begin position="174"/>
        <end position="296"/>
    </location>
</feature>
<proteinExistence type="predicted"/>
<dbReference type="Pfam" id="PF00680">
    <property type="entry name" value="RdRP_1"/>
    <property type="match status" value="1"/>
</dbReference>
<dbReference type="InterPro" id="IPR043502">
    <property type="entry name" value="DNA/RNA_pol_sf"/>
</dbReference>
<keyword evidence="2" id="KW-0548">Nucleotidyltransferase</keyword>
<sequence>MRRGDGLREDPPAGMLYDLVINGVVNELRNVIWKIPDDFLQFSHYLRVVKDLEFTSSPGVPYLYTFPNIGTMFGYRDGTLDDDRLLSVWGLVKQRLIDRSCDPIRVFVKAEPHKVKKLENKAYRLIASVSVVDQIIDALLFNPLNDLVVENFIDSPIKVGWSPYKGGWKMMPLGGVVATDASSWDWTVKSWLLQMELDVRKQLCSNLTQEWEDLANWRYKCLFDSPVWQTSFGFQLRQRHPGVMKSGCVNTIVSNSIMQIILHHRVAMEVGQQAESMFCMGDDVLQTPQSDMKTYLQKKNEYCIIKSAAQVSEFAGHRFLRDSIEPLYLGKHAFQLLHANPKYVREMAISYALLYHRSDKRETLRRLLAEIGQELPSESLLDAIFDGE</sequence>
<keyword evidence="4" id="KW-0693">Viral RNA replication</keyword>
<dbReference type="InterPro" id="IPR001795">
    <property type="entry name" value="RNA-dir_pol_luteovirus"/>
</dbReference>
<evidence type="ECO:0000256" key="2">
    <source>
        <dbReference type="ARBA" id="ARBA00022695"/>
    </source>
</evidence>
<dbReference type="GO" id="GO:0003968">
    <property type="term" value="F:RNA-directed RNA polymerase activity"/>
    <property type="evidence" value="ECO:0007669"/>
    <property type="project" value="UniProtKB-EC"/>
</dbReference>
<dbReference type="GO" id="GO:0039694">
    <property type="term" value="P:viral RNA genome replication"/>
    <property type="evidence" value="ECO:0007669"/>
    <property type="project" value="InterPro"/>
</dbReference>
<evidence type="ECO:0000256" key="5">
    <source>
        <dbReference type="ARBA" id="ARBA00048744"/>
    </source>
</evidence>
<dbReference type="InterPro" id="IPR007094">
    <property type="entry name" value="RNA-dir_pol_PSvirus"/>
</dbReference>
<evidence type="ECO:0000256" key="3">
    <source>
        <dbReference type="ARBA" id="ARBA00022741"/>
    </source>
</evidence>
<dbReference type="EMBL" id="MW239441">
    <property type="protein sequence ID" value="UGO57474.1"/>
    <property type="molecule type" value="Genomic_RNA"/>
</dbReference>
<evidence type="ECO:0000256" key="4">
    <source>
        <dbReference type="ARBA" id="ARBA00022953"/>
    </source>
</evidence>
<dbReference type="PROSITE" id="PS50507">
    <property type="entry name" value="RDRP_SSRNA_POS"/>
    <property type="match status" value="1"/>
</dbReference>
<comment type="catalytic activity">
    <reaction evidence="5">
        <text>RNA(n) + a ribonucleoside 5'-triphosphate = RNA(n+1) + diphosphate</text>
        <dbReference type="Rhea" id="RHEA:21248"/>
        <dbReference type="Rhea" id="RHEA-COMP:14527"/>
        <dbReference type="Rhea" id="RHEA-COMP:17342"/>
        <dbReference type="ChEBI" id="CHEBI:33019"/>
        <dbReference type="ChEBI" id="CHEBI:61557"/>
        <dbReference type="ChEBI" id="CHEBI:140395"/>
        <dbReference type="EC" id="2.7.7.48"/>
    </reaction>
</comment>
<name>A0A8K1U2L0_9VIRU</name>
<organism evidence="7">
    <name type="scientific">Riboviria sp</name>
    <dbReference type="NCBI Taxonomy" id="2585031"/>
    <lineage>
        <taxon>Viruses</taxon>
        <taxon>Riboviria</taxon>
    </lineage>
</organism>
<evidence type="ECO:0000256" key="1">
    <source>
        <dbReference type="ARBA" id="ARBA00022679"/>
    </source>
</evidence>
<evidence type="ECO:0000313" key="7">
    <source>
        <dbReference type="EMBL" id="UGO57474.1"/>
    </source>
</evidence>
<accession>A0A8K1U2L0</accession>
<dbReference type="InterPro" id="IPR001205">
    <property type="entry name" value="RNA-dir_pol_C"/>
</dbReference>